<dbReference type="PANTHER" id="PTHR11010:SF117">
    <property type="entry name" value="SERINE PROTEASE 16"/>
    <property type="match status" value="1"/>
</dbReference>
<keyword evidence="7" id="KW-1185">Reference proteome</keyword>
<evidence type="ECO:0000256" key="2">
    <source>
        <dbReference type="ARBA" id="ARBA00022670"/>
    </source>
</evidence>
<dbReference type="Pfam" id="PF05577">
    <property type="entry name" value="Peptidase_S28"/>
    <property type="match status" value="1"/>
</dbReference>
<gene>
    <name evidence="6" type="ORF">V9T40_003748</name>
</gene>
<comment type="caution">
    <text evidence="6">The sequence shown here is derived from an EMBL/GenBank/DDBJ whole genome shotgun (WGS) entry which is preliminary data.</text>
</comment>
<name>A0AAN9U1E7_9HEMI</name>
<reference evidence="6 7" key="1">
    <citation type="submission" date="2024-03" db="EMBL/GenBank/DDBJ databases">
        <title>Adaptation during the transition from Ophiocordyceps entomopathogen to insect associate is accompanied by gene loss and intensified selection.</title>
        <authorList>
            <person name="Ward C.M."/>
            <person name="Onetto C.A."/>
            <person name="Borneman A.R."/>
        </authorList>
    </citation>
    <scope>NUCLEOTIDE SEQUENCE [LARGE SCALE GENOMIC DNA]</scope>
    <source>
        <strain evidence="6">AWRI1</strain>
        <tissue evidence="6">Single Adult Female</tissue>
    </source>
</reference>
<protein>
    <submittedName>
        <fullName evidence="6">Uncharacterized protein</fullName>
    </submittedName>
</protein>
<organism evidence="6 7">
    <name type="scientific">Parthenolecanium corni</name>
    <dbReference type="NCBI Taxonomy" id="536013"/>
    <lineage>
        <taxon>Eukaryota</taxon>
        <taxon>Metazoa</taxon>
        <taxon>Ecdysozoa</taxon>
        <taxon>Arthropoda</taxon>
        <taxon>Hexapoda</taxon>
        <taxon>Insecta</taxon>
        <taxon>Pterygota</taxon>
        <taxon>Neoptera</taxon>
        <taxon>Paraneoptera</taxon>
        <taxon>Hemiptera</taxon>
        <taxon>Sternorrhyncha</taxon>
        <taxon>Coccoidea</taxon>
        <taxon>Coccidae</taxon>
        <taxon>Parthenolecanium</taxon>
    </lineage>
</organism>
<dbReference type="InterPro" id="IPR008758">
    <property type="entry name" value="Peptidase_S28"/>
</dbReference>
<comment type="similarity">
    <text evidence="1">Belongs to the peptidase S28 family.</text>
</comment>
<sequence length="327" mass="37005">MSTKNLVYLSIQQTLQDLIYFITEMNVKHGFSEDTKWIAIGGAKGGSLAAWLRYLYSNVVHGAVASSAPMHFQPEIAGYYDTIGRILNDYNPRCKVAIEQAHAKLDEMSQSKNGRREISKLMNVCSQLSSLDMDYQFFMTIGMNYLCEVLEKDHSRKGVEQICTIMMNKSEESSPVERYSNVIRMIMNHKDEKCIATKFSDFAATLKTLDILPHTMKIKRADLYERCTQYGLFPTSTSSKSFHLSRSLKLDLYLVLCSIVVPFKVNENYLSEMTKKTNTAYAGLRIVANNLLFVGGTEDPSSQVQITSKDGKNEKKCEIIVVKGRLT</sequence>
<evidence type="ECO:0000256" key="4">
    <source>
        <dbReference type="ARBA" id="ARBA00022801"/>
    </source>
</evidence>
<evidence type="ECO:0000256" key="5">
    <source>
        <dbReference type="ARBA" id="ARBA00023180"/>
    </source>
</evidence>
<keyword evidence="4" id="KW-0378">Hydrolase</keyword>
<evidence type="ECO:0000256" key="3">
    <source>
        <dbReference type="ARBA" id="ARBA00022729"/>
    </source>
</evidence>
<keyword evidence="2" id="KW-0645">Protease</keyword>
<accession>A0AAN9U1E7</accession>
<dbReference type="PANTHER" id="PTHR11010">
    <property type="entry name" value="PROTEASE S28 PRO-X CARBOXYPEPTIDASE-RELATED"/>
    <property type="match status" value="1"/>
</dbReference>
<keyword evidence="5" id="KW-0325">Glycoprotein</keyword>
<evidence type="ECO:0000313" key="6">
    <source>
        <dbReference type="EMBL" id="KAK7603749.1"/>
    </source>
</evidence>
<evidence type="ECO:0000256" key="1">
    <source>
        <dbReference type="ARBA" id="ARBA00011079"/>
    </source>
</evidence>
<dbReference type="AlphaFoldDB" id="A0AAN9U1E7"/>
<dbReference type="InterPro" id="IPR029058">
    <property type="entry name" value="AB_hydrolase_fold"/>
</dbReference>
<dbReference type="GO" id="GO:0008239">
    <property type="term" value="F:dipeptidyl-peptidase activity"/>
    <property type="evidence" value="ECO:0007669"/>
    <property type="project" value="TreeGrafter"/>
</dbReference>
<dbReference type="Proteomes" id="UP001367676">
    <property type="component" value="Unassembled WGS sequence"/>
</dbReference>
<evidence type="ECO:0000313" key="7">
    <source>
        <dbReference type="Proteomes" id="UP001367676"/>
    </source>
</evidence>
<dbReference type="GO" id="GO:0070008">
    <property type="term" value="F:serine-type exopeptidase activity"/>
    <property type="evidence" value="ECO:0007669"/>
    <property type="project" value="InterPro"/>
</dbReference>
<dbReference type="EMBL" id="JBBCAQ010000006">
    <property type="protein sequence ID" value="KAK7603749.1"/>
    <property type="molecule type" value="Genomic_DNA"/>
</dbReference>
<dbReference type="SUPFAM" id="SSF53474">
    <property type="entry name" value="alpha/beta-Hydrolases"/>
    <property type="match status" value="1"/>
</dbReference>
<keyword evidence="3" id="KW-0732">Signal</keyword>
<proteinExistence type="inferred from homology"/>
<dbReference type="GO" id="GO:0006508">
    <property type="term" value="P:proteolysis"/>
    <property type="evidence" value="ECO:0007669"/>
    <property type="project" value="UniProtKB-KW"/>
</dbReference>
<dbReference type="Gene3D" id="3.40.50.1820">
    <property type="entry name" value="alpha/beta hydrolase"/>
    <property type="match status" value="1"/>
</dbReference>